<evidence type="ECO:0000313" key="1">
    <source>
        <dbReference type="Proteomes" id="UP000095286"/>
    </source>
</evidence>
<evidence type="ECO:0000313" key="2">
    <source>
        <dbReference type="WBParaSite" id="RSKR_0000129900.1"/>
    </source>
</evidence>
<accession>A0AC35TJI9</accession>
<name>A0AC35TJI9_9BILA</name>
<reference evidence="2" key="1">
    <citation type="submission" date="2016-11" db="UniProtKB">
        <authorList>
            <consortium name="WormBaseParasite"/>
        </authorList>
    </citation>
    <scope>IDENTIFICATION</scope>
    <source>
        <strain evidence="2">KR3021</strain>
    </source>
</reference>
<dbReference type="Proteomes" id="UP000095286">
    <property type="component" value="Unplaced"/>
</dbReference>
<proteinExistence type="predicted"/>
<sequence length="350" mass="39608">MTETKKDQTTDKCESNKGKPNFTQWRSKKMAFGDRFKKRALEYDDNDGNDLEPLQKLTPNQINLVDKLVTKLIQLNLELIETREAFHLVKTVDVIESVVVAGRRVKDLSQNEEEQVKIENVKNQRKILNAVRRKTVSLRNATYFTPNRVSILASLSKTPFKTPNIGSKFRIGNARTPSCSRTQKRAGINLFTPTLNAISKTVKMTPCEVSVEMMTMSRNSGNSFVRHSNSRLSKVKVLKDKKPMKPRDLFGAKQAKGNAEISLTGDDVLDLTKTTPPQSQSNYGTNVLQQSKSLMHFGSIELSNNPFIDELNLSNSNAPCRNNDKPPSRANERNKTTNRIRRCLTEYESD</sequence>
<organism evidence="1 2">
    <name type="scientific">Rhabditophanes sp. KR3021</name>
    <dbReference type="NCBI Taxonomy" id="114890"/>
    <lineage>
        <taxon>Eukaryota</taxon>
        <taxon>Metazoa</taxon>
        <taxon>Ecdysozoa</taxon>
        <taxon>Nematoda</taxon>
        <taxon>Chromadorea</taxon>
        <taxon>Rhabditida</taxon>
        <taxon>Tylenchina</taxon>
        <taxon>Panagrolaimomorpha</taxon>
        <taxon>Strongyloidoidea</taxon>
        <taxon>Alloionematidae</taxon>
        <taxon>Rhabditophanes</taxon>
    </lineage>
</organism>
<dbReference type="WBParaSite" id="RSKR_0000129900.1">
    <property type="protein sequence ID" value="RSKR_0000129900.1"/>
    <property type="gene ID" value="RSKR_0000129900"/>
</dbReference>
<protein>
    <submittedName>
        <fullName evidence="2">Uncharacterized protein</fullName>
    </submittedName>
</protein>